<comment type="caution">
    <text evidence="1">The sequence shown here is derived from an EMBL/GenBank/DDBJ whole genome shotgun (WGS) entry which is preliminary data.</text>
</comment>
<reference evidence="1" key="1">
    <citation type="submission" date="2023-06" db="EMBL/GenBank/DDBJ databases">
        <authorList>
            <consortium name="Lawrence Berkeley National Laboratory"/>
            <person name="Ahrendt S."/>
            <person name="Sahu N."/>
            <person name="Indic B."/>
            <person name="Wong-Bajracharya J."/>
            <person name="Merenyi Z."/>
            <person name="Ke H.-M."/>
            <person name="Monk M."/>
            <person name="Kocsube S."/>
            <person name="Drula E."/>
            <person name="Lipzen A."/>
            <person name="Balint B."/>
            <person name="Henrissat B."/>
            <person name="Andreopoulos B."/>
            <person name="Martin F.M."/>
            <person name="Harder C.B."/>
            <person name="Rigling D."/>
            <person name="Ford K.L."/>
            <person name="Foster G.D."/>
            <person name="Pangilinan J."/>
            <person name="Papanicolaou A."/>
            <person name="Barry K."/>
            <person name="LaButti K."/>
            <person name="Viragh M."/>
            <person name="Koriabine M."/>
            <person name="Yan M."/>
            <person name="Riley R."/>
            <person name="Champramary S."/>
            <person name="Plett K.L."/>
            <person name="Tsai I.J."/>
            <person name="Slot J."/>
            <person name="Sipos G."/>
            <person name="Plett J."/>
            <person name="Nagy L.G."/>
            <person name="Grigoriev I.V."/>
        </authorList>
    </citation>
    <scope>NUCLEOTIDE SEQUENCE</scope>
    <source>
        <strain evidence="1">CCBAS 213</strain>
    </source>
</reference>
<proteinExistence type="predicted"/>
<gene>
    <name evidence="1" type="ORF">EV420DRAFT_1748628</name>
</gene>
<dbReference type="RefSeq" id="XP_060329778.1">
    <property type="nucleotide sequence ID" value="XM_060480249.1"/>
</dbReference>
<protein>
    <submittedName>
        <fullName evidence="1">Uncharacterized protein</fullName>
    </submittedName>
</protein>
<evidence type="ECO:0000313" key="2">
    <source>
        <dbReference type="Proteomes" id="UP001175211"/>
    </source>
</evidence>
<sequence length="229" mass="25571">MACRRPGSAEDCFYTPSGIADASSMATSLISMNEHTPKSKESLAHAQRPAAIGISVDPVFSCPYKVAGCFISWRWCCSLVNFGGYLPQYNRTRHEEQEICWAMVMLNRKAWRLPSWRHIRNTSVFTDDAKSQRSDGRPRTIIRVNFSLRSRTLLNGTPFSVVVSLDYGAWGFRSIFDGFVGSTRSSFETNSHGTILYDGRQLKCGDRQLGHPDSMDLSQSLAGITIMPA</sequence>
<dbReference type="AlphaFoldDB" id="A0AA39KCR7"/>
<evidence type="ECO:0000313" key="1">
    <source>
        <dbReference type="EMBL" id="KAK0457466.1"/>
    </source>
</evidence>
<name>A0AA39KCR7_ARMTA</name>
<organism evidence="1 2">
    <name type="scientific">Armillaria tabescens</name>
    <name type="common">Ringless honey mushroom</name>
    <name type="synonym">Agaricus tabescens</name>
    <dbReference type="NCBI Taxonomy" id="1929756"/>
    <lineage>
        <taxon>Eukaryota</taxon>
        <taxon>Fungi</taxon>
        <taxon>Dikarya</taxon>
        <taxon>Basidiomycota</taxon>
        <taxon>Agaricomycotina</taxon>
        <taxon>Agaricomycetes</taxon>
        <taxon>Agaricomycetidae</taxon>
        <taxon>Agaricales</taxon>
        <taxon>Marasmiineae</taxon>
        <taxon>Physalacriaceae</taxon>
        <taxon>Desarmillaria</taxon>
    </lineage>
</organism>
<dbReference type="Proteomes" id="UP001175211">
    <property type="component" value="Unassembled WGS sequence"/>
</dbReference>
<dbReference type="EMBL" id="JAUEPS010000021">
    <property type="protein sequence ID" value="KAK0457466.1"/>
    <property type="molecule type" value="Genomic_DNA"/>
</dbReference>
<dbReference type="GeneID" id="85363797"/>
<keyword evidence="2" id="KW-1185">Reference proteome</keyword>
<accession>A0AA39KCR7</accession>